<feature type="domain" description="Beta-lactamase-related" evidence="3">
    <location>
        <begin position="44"/>
        <end position="375"/>
    </location>
</feature>
<dbReference type="Proteomes" id="UP001430306">
    <property type="component" value="Unassembled WGS sequence"/>
</dbReference>
<keyword evidence="5" id="KW-1185">Reference proteome</keyword>
<feature type="signal peptide" evidence="2">
    <location>
        <begin position="1"/>
        <end position="32"/>
    </location>
</feature>
<evidence type="ECO:0000313" key="4">
    <source>
        <dbReference type="EMBL" id="MCC9644556.1"/>
    </source>
</evidence>
<dbReference type="InterPro" id="IPR050789">
    <property type="entry name" value="Diverse_Enzym_Activities"/>
</dbReference>
<dbReference type="Pfam" id="PF00144">
    <property type="entry name" value="Beta-lactamase"/>
    <property type="match status" value="1"/>
</dbReference>
<evidence type="ECO:0000256" key="2">
    <source>
        <dbReference type="SAM" id="SignalP"/>
    </source>
</evidence>
<dbReference type="SUPFAM" id="SSF56601">
    <property type="entry name" value="beta-lactamase/transpeptidase-like"/>
    <property type="match status" value="1"/>
</dbReference>
<evidence type="ECO:0000259" key="3">
    <source>
        <dbReference type="Pfam" id="PF00144"/>
    </source>
</evidence>
<accession>A0ABS8NM19</accession>
<dbReference type="RefSeq" id="WP_230276276.1">
    <property type="nucleotide sequence ID" value="NZ_JAJKFW010000057.1"/>
</dbReference>
<comment type="caution">
    <text evidence="4">The sequence shown here is derived from an EMBL/GenBank/DDBJ whole genome shotgun (WGS) entry which is preliminary data.</text>
</comment>
<evidence type="ECO:0000256" key="1">
    <source>
        <dbReference type="ARBA" id="ARBA00022801"/>
    </source>
</evidence>
<dbReference type="InterPro" id="IPR012338">
    <property type="entry name" value="Beta-lactam/transpept-like"/>
</dbReference>
<dbReference type="InterPro" id="IPR001466">
    <property type="entry name" value="Beta-lactam-related"/>
</dbReference>
<feature type="chain" id="PRO_5047331473" evidence="2">
    <location>
        <begin position="33"/>
        <end position="401"/>
    </location>
</feature>
<dbReference type="EMBL" id="JAJKFW010000057">
    <property type="protein sequence ID" value="MCC9644556.1"/>
    <property type="molecule type" value="Genomic_DNA"/>
</dbReference>
<organism evidence="4 5">
    <name type="scientific">Rhodopirellula halodulae</name>
    <dbReference type="NCBI Taxonomy" id="2894198"/>
    <lineage>
        <taxon>Bacteria</taxon>
        <taxon>Pseudomonadati</taxon>
        <taxon>Planctomycetota</taxon>
        <taxon>Planctomycetia</taxon>
        <taxon>Pirellulales</taxon>
        <taxon>Pirellulaceae</taxon>
        <taxon>Rhodopirellula</taxon>
    </lineage>
</organism>
<reference evidence="4" key="1">
    <citation type="submission" date="2021-11" db="EMBL/GenBank/DDBJ databases">
        <title>Genome sequence.</title>
        <authorList>
            <person name="Sun Q."/>
        </authorList>
    </citation>
    <scope>NUCLEOTIDE SEQUENCE</scope>
    <source>
        <strain evidence="4">JC740</strain>
    </source>
</reference>
<evidence type="ECO:0000313" key="5">
    <source>
        <dbReference type="Proteomes" id="UP001430306"/>
    </source>
</evidence>
<dbReference type="PANTHER" id="PTHR43283:SF11">
    <property type="entry name" value="BETA-LACTAMASE-RELATED DOMAIN-CONTAINING PROTEIN"/>
    <property type="match status" value="1"/>
</dbReference>
<protein>
    <submittedName>
        <fullName evidence="4">Beta-lactamase family protein</fullName>
    </submittedName>
</protein>
<keyword evidence="1" id="KW-0378">Hydrolase</keyword>
<dbReference type="PANTHER" id="PTHR43283">
    <property type="entry name" value="BETA-LACTAMASE-RELATED"/>
    <property type="match status" value="1"/>
</dbReference>
<dbReference type="Gene3D" id="3.40.710.10">
    <property type="entry name" value="DD-peptidase/beta-lactamase superfamily"/>
    <property type="match status" value="1"/>
</dbReference>
<gene>
    <name evidence="4" type="ORF">LOC71_19965</name>
</gene>
<sequence>MKNRHGANVRLQMLGFLTFAAATTLLPTPASAEDFPASQISGAVQRAINDQKCPGAVVHVGFDGQTVFHEAFGYQQLRPSKIAMSRETIFDLASLTKPIATATSVMILVDEGKVDLDEPVATYLPEFDNHDKHSVTVQHLLLHTSGLIPDNSMSDYQGSHETSISNLMNQRLRSPPGTKFRYSDVGFLILGELVHRVSGQPLDEFSQQRIFTPLGMHQTGYRGIGDDDPDCATTQQRDGHWMRGEVHDPRAFALGGVAGHAGLFSTSSDLQLFANTMLNVGEQDCTILFSDQTFEKMIAATNVAEANAASASKAKPQLRSLGWDKQSGYSSNRGRSMSPSAFGHGGFTGTAMWIDPELKLSVIFLSNRVHPDGKGSVNSLAGQIGTLAADWAREELKQQTR</sequence>
<keyword evidence="2" id="KW-0732">Signal</keyword>
<proteinExistence type="predicted"/>
<name>A0ABS8NM19_9BACT</name>